<dbReference type="RefSeq" id="WP_168151243.1">
    <property type="nucleotide sequence ID" value="NZ_JAAWVT010000002.1"/>
</dbReference>
<evidence type="ECO:0000259" key="3">
    <source>
        <dbReference type="PROSITE" id="PS51186"/>
    </source>
</evidence>
<dbReference type="Pfam" id="PF00583">
    <property type="entry name" value="Acetyltransf_1"/>
    <property type="match status" value="1"/>
</dbReference>
<dbReference type="Gene3D" id="3.40.630.30">
    <property type="match status" value="1"/>
</dbReference>
<organism evidence="4 5">
    <name type="scientific">Paeniglutamicibacter terrestris</name>
    <dbReference type="NCBI Taxonomy" id="2723403"/>
    <lineage>
        <taxon>Bacteria</taxon>
        <taxon>Bacillati</taxon>
        <taxon>Actinomycetota</taxon>
        <taxon>Actinomycetes</taxon>
        <taxon>Micrococcales</taxon>
        <taxon>Micrococcaceae</taxon>
        <taxon>Paeniglutamicibacter</taxon>
    </lineage>
</organism>
<dbReference type="InterPro" id="IPR016181">
    <property type="entry name" value="Acyl_CoA_acyltransferase"/>
</dbReference>
<name>A0ABX1G2S5_9MICC</name>
<sequence>MDPEPELGSSSVIVREATVTDAAPMARALVAAWRAAYRGIIGQDFLDAMDEQRIGDSWRETLVRGAGVPPLVIISADHVVGFCQVGEPRDMPQPDTGELFALNLHPDAWGRGLGSALLSAASEQLLALGYRRAYLWVADGNQRAIDLYLRHGWHDTAMTKTDPRFTPPLLEHCYAITLS</sequence>
<feature type="domain" description="N-acetyltransferase" evidence="3">
    <location>
        <begin position="12"/>
        <end position="176"/>
    </location>
</feature>
<proteinExistence type="predicted"/>
<comment type="caution">
    <text evidence="4">The sequence shown here is derived from an EMBL/GenBank/DDBJ whole genome shotgun (WGS) entry which is preliminary data.</text>
</comment>
<keyword evidence="5" id="KW-1185">Reference proteome</keyword>
<evidence type="ECO:0000313" key="5">
    <source>
        <dbReference type="Proteomes" id="UP000746595"/>
    </source>
</evidence>
<keyword evidence="2" id="KW-0012">Acyltransferase</keyword>
<dbReference type="InterPro" id="IPR050832">
    <property type="entry name" value="Bact_Acetyltransf"/>
</dbReference>
<dbReference type="Proteomes" id="UP000746595">
    <property type="component" value="Unassembled WGS sequence"/>
</dbReference>
<evidence type="ECO:0000313" key="4">
    <source>
        <dbReference type="EMBL" id="NKG20333.1"/>
    </source>
</evidence>
<gene>
    <name evidence="4" type="ORF">HED64_06345</name>
</gene>
<keyword evidence="1" id="KW-0808">Transferase</keyword>
<evidence type="ECO:0000256" key="2">
    <source>
        <dbReference type="ARBA" id="ARBA00023315"/>
    </source>
</evidence>
<dbReference type="InterPro" id="IPR000182">
    <property type="entry name" value="GNAT_dom"/>
</dbReference>
<dbReference type="PANTHER" id="PTHR43877">
    <property type="entry name" value="AMINOALKYLPHOSPHONATE N-ACETYLTRANSFERASE-RELATED-RELATED"/>
    <property type="match status" value="1"/>
</dbReference>
<protein>
    <submittedName>
        <fullName evidence="4">N-acetyltransferase</fullName>
    </submittedName>
</protein>
<reference evidence="4 5" key="1">
    <citation type="submission" date="2020-04" db="EMBL/GenBank/DDBJ databases">
        <title>Paeniglutamicibacter sp. ANT13_2, a novel actinomycete isolated from sediment in Antarctica.</title>
        <authorList>
            <person name="Sakdapetsiri C."/>
            <person name="Pinyakong O."/>
        </authorList>
    </citation>
    <scope>NUCLEOTIDE SEQUENCE [LARGE SCALE GENOMIC DNA]</scope>
    <source>
        <strain evidence="4 5">ANT13_2</strain>
    </source>
</reference>
<accession>A0ABX1G2S5</accession>
<dbReference type="CDD" id="cd04301">
    <property type="entry name" value="NAT_SF"/>
    <property type="match status" value="1"/>
</dbReference>
<dbReference type="PROSITE" id="PS51186">
    <property type="entry name" value="GNAT"/>
    <property type="match status" value="1"/>
</dbReference>
<dbReference type="SUPFAM" id="SSF55729">
    <property type="entry name" value="Acyl-CoA N-acyltransferases (Nat)"/>
    <property type="match status" value="1"/>
</dbReference>
<evidence type="ECO:0000256" key="1">
    <source>
        <dbReference type="ARBA" id="ARBA00022679"/>
    </source>
</evidence>
<dbReference type="EMBL" id="JAAWVT010000002">
    <property type="protein sequence ID" value="NKG20333.1"/>
    <property type="molecule type" value="Genomic_DNA"/>
</dbReference>